<accession>A0A6J7SA31</accession>
<evidence type="ECO:0000313" key="2">
    <source>
        <dbReference type="EMBL" id="CAB5037977.1"/>
    </source>
</evidence>
<dbReference type="AlphaFoldDB" id="A0A6J7SA31"/>
<name>A0A6J7SA31_9ZZZZ</name>
<dbReference type="EMBL" id="CAFBND010000051">
    <property type="protein sequence ID" value="CAB4945627.1"/>
    <property type="molecule type" value="Genomic_DNA"/>
</dbReference>
<reference evidence="2" key="1">
    <citation type="submission" date="2020-05" db="EMBL/GenBank/DDBJ databases">
        <authorList>
            <person name="Chiriac C."/>
            <person name="Salcher M."/>
            <person name="Ghai R."/>
            <person name="Kavagutti S V."/>
        </authorList>
    </citation>
    <scope>NUCLEOTIDE SEQUENCE</scope>
</reference>
<sequence>MKPFHLLVACSIAVATLLSPLATDVAQSADRTQISHGSARILSAAWGLNNGNRCPTGETGLDNIPVTFTWFIETPSIDVTDFLITRDDGTTINPTCALQFPPNEPNELQTVNLIGDFGDPAAARPVTVTVVGDLKGHEPRQNQWLAIRPGLSHSIVQIEAGPDISDAWMLTPRMLEGDMNACRVGSTFVRVVWSNGMTAYPTGAEIGDAVVNSYRAIFTLRNGKTISIRPLAVADLADHSTPAMDDNMHDLCLPPIAAGAELREIRVAANLLQDPNGDPDGVQRFTVRSDRSS</sequence>
<gene>
    <name evidence="1" type="ORF">UFOPK3752_01336</name>
    <name evidence="2" type="ORF">UFOPK4150_01921</name>
</gene>
<dbReference type="EMBL" id="CAFBPU010000049">
    <property type="protein sequence ID" value="CAB5037977.1"/>
    <property type="molecule type" value="Genomic_DNA"/>
</dbReference>
<organism evidence="2">
    <name type="scientific">freshwater metagenome</name>
    <dbReference type="NCBI Taxonomy" id="449393"/>
    <lineage>
        <taxon>unclassified sequences</taxon>
        <taxon>metagenomes</taxon>
        <taxon>ecological metagenomes</taxon>
    </lineage>
</organism>
<proteinExistence type="predicted"/>
<evidence type="ECO:0000313" key="1">
    <source>
        <dbReference type="EMBL" id="CAB4945627.1"/>
    </source>
</evidence>
<protein>
    <submittedName>
        <fullName evidence="2">Unannotated protein</fullName>
    </submittedName>
</protein>